<proteinExistence type="predicted"/>
<keyword evidence="2" id="KW-1185">Reference proteome</keyword>
<accession>A0A5N5T766</accession>
<evidence type="ECO:0000313" key="2">
    <source>
        <dbReference type="Proteomes" id="UP000326759"/>
    </source>
</evidence>
<dbReference type="Proteomes" id="UP000326759">
    <property type="component" value="Unassembled WGS sequence"/>
</dbReference>
<gene>
    <name evidence="1" type="ORF">Anas_13857</name>
</gene>
<sequence length="229" mass="26125">MAFQEASEAYLVGLLEDTNLVKWKIGYGEIKLWINTLGLTIRSALSGEPWELVGGLPREEIASLEGVNKIMSVLEKKYSSEKKRVRMDSVNAFFRIEMKPMEDIQDFVSRFDVVLRRCNAAGMAELGEEHKGGLLLGRSKLSENEEKIMLGVLDGNLSYERVTSLLVGIMERVFRTKTRKKSGIVEIGIKILKRRTFVITVKRRDICKGFVQKIKEMAKNAMFVEKRDM</sequence>
<protein>
    <submittedName>
        <fullName evidence="1">Uncharacterized protein</fullName>
    </submittedName>
</protein>
<dbReference type="EMBL" id="SEYY01007508">
    <property type="protein sequence ID" value="KAB7502446.1"/>
    <property type="molecule type" value="Genomic_DNA"/>
</dbReference>
<name>A0A5N5T766_9CRUS</name>
<reference evidence="1 2" key="1">
    <citation type="journal article" date="2019" name="PLoS Biol.">
        <title>Sex chromosomes control vertical transmission of feminizing Wolbachia symbionts in an isopod.</title>
        <authorList>
            <person name="Becking T."/>
            <person name="Chebbi M.A."/>
            <person name="Giraud I."/>
            <person name="Moumen B."/>
            <person name="Laverre T."/>
            <person name="Caubet Y."/>
            <person name="Peccoud J."/>
            <person name="Gilbert C."/>
            <person name="Cordaux R."/>
        </authorList>
    </citation>
    <scope>NUCLEOTIDE SEQUENCE [LARGE SCALE GENOMIC DNA]</scope>
    <source>
        <strain evidence="1">ANa2</strain>
        <tissue evidence="1">Whole body excluding digestive tract and cuticle</tissue>
    </source>
</reference>
<dbReference type="AlphaFoldDB" id="A0A5N5T766"/>
<comment type="caution">
    <text evidence="1">The sequence shown here is derived from an EMBL/GenBank/DDBJ whole genome shotgun (WGS) entry which is preliminary data.</text>
</comment>
<evidence type="ECO:0000313" key="1">
    <source>
        <dbReference type="EMBL" id="KAB7502446.1"/>
    </source>
</evidence>
<organism evidence="1 2">
    <name type="scientific">Armadillidium nasatum</name>
    <dbReference type="NCBI Taxonomy" id="96803"/>
    <lineage>
        <taxon>Eukaryota</taxon>
        <taxon>Metazoa</taxon>
        <taxon>Ecdysozoa</taxon>
        <taxon>Arthropoda</taxon>
        <taxon>Crustacea</taxon>
        <taxon>Multicrustacea</taxon>
        <taxon>Malacostraca</taxon>
        <taxon>Eumalacostraca</taxon>
        <taxon>Peracarida</taxon>
        <taxon>Isopoda</taxon>
        <taxon>Oniscidea</taxon>
        <taxon>Crinocheta</taxon>
        <taxon>Armadillidiidae</taxon>
        <taxon>Armadillidium</taxon>
    </lineage>
</organism>